<dbReference type="InterPro" id="IPR002954">
    <property type="entry name" value="Salm_SPAgM"/>
</dbReference>
<organism evidence="2 3">
    <name type="scientific">Yersinia nurmii</name>
    <dbReference type="NCBI Taxonomy" id="685706"/>
    <lineage>
        <taxon>Bacteria</taxon>
        <taxon>Pseudomonadati</taxon>
        <taxon>Pseudomonadota</taxon>
        <taxon>Gammaproteobacteria</taxon>
        <taxon>Enterobacterales</taxon>
        <taxon>Yersiniaceae</taxon>
        <taxon>Yersinia</taxon>
    </lineage>
</organism>
<evidence type="ECO:0008006" key="4">
    <source>
        <dbReference type="Google" id="ProtNLM"/>
    </source>
</evidence>
<evidence type="ECO:0000313" key="2">
    <source>
        <dbReference type="EMBL" id="CNF07443.1"/>
    </source>
</evidence>
<name>A0ABP1YL28_9GAMM</name>
<accession>A0ABP1YL28</accession>
<dbReference type="Pfam" id="PF02090">
    <property type="entry name" value="SPAM"/>
    <property type="match status" value="1"/>
</dbReference>
<feature type="coiled-coil region" evidence="1">
    <location>
        <begin position="11"/>
        <end position="38"/>
    </location>
</feature>
<sequence>MNLLLKGRNYLRLLEKKLKRSQSELNSINKQIALVSEKIESISTRLDTLDIQAGLFDQNMEFTREDFFDNRRQKTIVLTEISLLKYQIETLDGDLQQLKHNRNISVRRVMDFNIKCEKFQKYLTGLRYNRSLKSETSRENEVEELSVHGGIRI</sequence>
<dbReference type="Proteomes" id="UP000040578">
    <property type="component" value="Unassembled WGS sequence"/>
</dbReference>
<evidence type="ECO:0000256" key="1">
    <source>
        <dbReference type="SAM" id="Coils"/>
    </source>
</evidence>
<dbReference type="EMBL" id="CPYD01000014">
    <property type="protein sequence ID" value="CNF07443.1"/>
    <property type="molecule type" value="Genomic_DNA"/>
</dbReference>
<evidence type="ECO:0000313" key="3">
    <source>
        <dbReference type="Proteomes" id="UP000040578"/>
    </source>
</evidence>
<keyword evidence="3" id="KW-1185">Reference proteome</keyword>
<reference evidence="2 3" key="1">
    <citation type="submission" date="2015-03" db="EMBL/GenBank/DDBJ databases">
        <authorList>
            <consortium name="Pathogen Informatics"/>
            <person name="Murphy D."/>
        </authorList>
    </citation>
    <scope>NUCLEOTIDE SEQUENCE [LARGE SCALE GENOMIC DNA]</scope>
    <source>
        <strain evidence="3">type strain: CIP110231</strain>
    </source>
</reference>
<protein>
    <recommendedName>
        <fullName evidence="4">Flagellar biosynthesis protein FlgN</fullName>
    </recommendedName>
</protein>
<gene>
    <name evidence="2" type="ORF">ERS137967_03252</name>
</gene>
<comment type="caution">
    <text evidence="2">The sequence shown here is derived from an EMBL/GenBank/DDBJ whole genome shotgun (WGS) entry which is preliminary data.</text>
</comment>
<keyword evidence="1" id="KW-0175">Coiled coil</keyword>
<dbReference type="RefSeq" id="WP_049601160.1">
    <property type="nucleotide sequence ID" value="NZ_CPYD01000014.1"/>
</dbReference>
<proteinExistence type="predicted"/>